<sequence length="88" mass="9598">MNTANSVTVLLELEPSTEVIGSQEIDIGARVRWVHAAHQGAARTLCGLDPRGLEPERYRPSSPDQPWCPPAHHTRRCPACDTLLGETG</sequence>
<reference evidence="3" key="1">
    <citation type="journal article" date="2019" name="Int. J. Syst. Evol. Microbiol.">
        <title>The Global Catalogue of Microorganisms (GCM) 10K type strain sequencing project: providing services to taxonomists for standard genome sequencing and annotation.</title>
        <authorList>
            <consortium name="The Broad Institute Genomics Platform"/>
            <consortium name="The Broad Institute Genome Sequencing Center for Infectious Disease"/>
            <person name="Wu L."/>
            <person name="Ma J."/>
        </authorList>
    </citation>
    <scope>NUCLEOTIDE SEQUENCE [LARGE SCALE GENOMIC DNA]</scope>
    <source>
        <strain evidence="3">JCM 13004</strain>
    </source>
</reference>
<organism evidence="2 3">
    <name type="scientific">Kitasatospora nipponensis</name>
    <dbReference type="NCBI Taxonomy" id="258049"/>
    <lineage>
        <taxon>Bacteria</taxon>
        <taxon>Bacillati</taxon>
        <taxon>Actinomycetota</taxon>
        <taxon>Actinomycetes</taxon>
        <taxon>Kitasatosporales</taxon>
        <taxon>Streptomycetaceae</taxon>
        <taxon>Kitasatospora</taxon>
    </lineage>
</organism>
<evidence type="ECO:0000313" key="2">
    <source>
        <dbReference type="EMBL" id="GAA1272033.1"/>
    </source>
</evidence>
<proteinExistence type="predicted"/>
<name>A0ABP4HKQ0_9ACTN</name>
<feature type="region of interest" description="Disordered" evidence="1">
    <location>
        <begin position="52"/>
        <end position="71"/>
    </location>
</feature>
<gene>
    <name evidence="2" type="ORF">GCM10009665_70140</name>
</gene>
<comment type="caution">
    <text evidence="2">The sequence shown here is derived from an EMBL/GenBank/DDBJ whole genome shotgun (WGS) entry which is preliminary data.</text>
</comment>
<dbReference type="Proteomes" id="UP001500037">
    <property type="component" value="Unassembled WGS sequence"/>
</dbReference>
<accession>A0ABP4HKQ0</accession>
<evidence type="ECO:0000256" key="1">
    <source>
        <dbReference type="SAM" id="MobiDB-lite"/>
    </source>
</evidence>
<protein>
    <submittedName>
        <fullName evidence="2">Uncharacterized protein</fullName>
    </submittedName>
</protein>
<dbReference type="EMBL" id="BAAALF010000225">
    <property type="protein sequence ID" value="GAA1272033.1"/>
    <property type="molecule type" value="Genomic_DNA"/>
</dbReference>
<dbReference type="RefSeq" id="WP_344446251.1">
    <property type="nucleotide sequence ID" value="NZ_BAAALF010000225.1"/>
</dbReference>
<keyword evidence="3" id="KW-1185">Reference proteome</keyword>
<evidence type="ECO:0000313" key="3">
    <source>
        <dbReference type="Proteomes" id="UP001500037"/>
    </source>
</evidence>